<keyword evidence="3" id="KW-0328">Glycosyltransferase</keyword>
<dbReference type="EMBL" id="FUZI01000002">
    <property type="protein sequence ID" value="SKC32212.1"/>
    <property type="molecule type" value="Genomic_DNA"/>
</dbReference>
<accession>A0A1T5HZL5</accession>
<dbReference type="Pfam" id="PF00534">
    <property type="entry name" value="Glycos_transf_1"/>
    <property type="match status" value="1"/>
</dbReference>
<feature type="domain" description="Glycosyltransferase subfamily 4-like N-terminal" evidence="2">
    <location>
        <begin position="16"/>
        <end position="179"/>
    </location>
</feature>
<evidence type="ECO:0000313" key="4">
    <source>
        <dbReference type="Proteomes" id="UP000189966"/>
    </source>
</evidence>
<feature type="domain" description="Glycosyl transferase family 1" evidence="1">
    <location>
        <begin position="183"/>
        <end position="333"/>
    </location>
</feature>
<dbReference type="PANTHER" id="PTHR12526:SF630">
    <property type="entry name" value="GLYCOSYLTRANSFERASE"/>
    <property type="match status" value="1"/>
</dbReference>
<dbReference type="SUPFAM" id="SSF53756">
    <property type="entry name" value="UDP-Glycosyltransferase/glycogen phosphorylase"/>
    <property type="match status" value="1"/>
</dbReference>
<dbReference type="AlphaFoldDB" id="A0A1T5HZL5"/>
<dbReference type="OrthoDB" id="9792269at2"/>
<dbReference type="EC" id="2.4.1.291" evidence="3"/>
<dbReference type="InterPro" id="IPR028098">
    <property type="entry name" value="Glyco_trans_4-like_N"/>
</dbReference>
<dbReference type="Proteomes" id="UP000189966">
    <property type="component" value="Unassembled WGS sequence"/>
</dbReference>
<name>A0A1T5HZL5_9GAMM</name>
<proteinExistence type="predicted"/>
<dbReference type="Pfam" id="PF13439">
    <property type="entry name" value="Glyco_transf_4"/>
    <property type="match status" value="1"/>
</dbReference>
<dbReference type="PANTHER" id="PTHR12526">
    <property type="entry name" value="GLYCOSYLTRANSFERASE"/>
    <property type="match status" value="1"/>
</dbReference>
<evidence type="ECO:0000313" key="3">
    <source>
        <dbReference type="EMBL" id="SKC32212.1"/>
    </source>
</evidence>
<dbReference type="GO" id="GO:1901135">
    <property type="term" value="P:carbohydrate derivative metabolic process"/>
    <property type="evidence" value="ECO:0007669"/>
    <property type="project" value="UniProtKB-ARBA"/>
</dbReference>
<organism evidence="3 4">
    <name type="scientific">Photobacterium piscicola</name>
    <dbReference type="NCBI Taxonomy" id="1378299"/>
    <lineage>
        <taxon>Bacteria</taxon>
        <taxon>Pseudomonadati</taxon>
        <taxon>Pseudomonadota</taxon>
        <taxon>Gammaproteobacteria</taxon>
        <taxon>Vibrionales</taxon>
        <taxon>Vibrionaceae</taxon>
        <taxon>Photobacterium</taxon>
    </lineage>
</organism>
<reference evidence="3 4" key="1">
    <citation type="submission" date="2017-02" db="EMBL/GenBank/DDBJ databases">
        <authorList>
            <person name="Peterson S.W."/>
        </authorList>
    </citation>
    <scope>NUCLEOTIDE SEQUENCE [LARGE SCALE GENOMIC DNA]</scope>
    <source>
        <strain evidence="4">type strain: NCCB 100098</strain>
    </source>
</reference>
<dbReference type="RefSeq" id="WP_080157043.1">
    <property type="nucleotide sequence ID" value="NZ_CP175534.1"/>
</dbReference>
<evidence type="ECO:0000259" key="1">
    <source>
        <dbReference type="Pfam" id="PF00534"/>
    </source>
</evidence>
<protein>
    <submittedName>
        <fullName evidence="3">N-acetylgalactosamine-N, N'-diacetylbacillosaminyl-diphospho-undecaprenol 4-alpha-N-acetylgalactosaminyltransferase</fullName>
        <ecNumber evidence="3">2.4.1.291</ecNumber>
    </submittedName>
</protein>
<dbReference type="Gene3D" id="3.40.50.2000">
    <property type="entry name" value="Glycogen Phosphorylase B"/>
    <property type="match status" value="2"/>
</dbReference>
<dbReference type="GO" id="GO:0016757">
    <property type="term" value="F:glycosyltransferase activity"/>
    <property type="evidence" value="ECO:0007669"/>
    <property type="project" value="UniProtKB-KW"/>
</dbReference>
<dbReference type="InterPro" id="IPR001296">
    <property type="entry name" value="Glyco_trans_1"/>
</dbReference>
<evidence type="ECO:0000259" key="2">
    <source>
        <dbReference type="Pfam" id="PF13439"/>
    </source>
</evidence>
<sequence>MSQKSIDLFIDAIRKGGAERVCVNYANYLVDNGYKIRIVIFKEYEDSYIDLVDKRVEIITLGCHDASSMIKKVKAINFIFSDTVIVFNHQMSIALWFYRQFGCKQKFKLISRNVNYLSRDLYTSKNSIKKWVTILLTKIIYRRIDCFIAQCNDMKNDMVNYLSVPESKITVIYNPVSTSVYKKENVEKDIDILFVGRISKQKGLPYLVSVIDSIINKEQAKVCIVGKGVLEEQLDKELSVIENKYNIKILRVRSTNDVNSYYNRAKVTILTSLYEGYPNVLAESLTAGTPVVSFDCQSGPEEIIRDGINGYLVPCFNTEIFVDKLELILNGKTLSDVRDFNSENSFNLLEELINKE</sequence>
<gene>
    <name evidence="3" type="primary">pglJ_1</name>
    <name evidence="3" type="ORF">CZ809_01727</name>
</gene>
<keyword evidence="3" id="KW-0808">Transferase</keyword>